<feature type="region of interest" description="Disordered" evidence="1">
    <location>
        <begin position="18"/>
        <end position="44"/>
    </location>
</feature>
<reference evidence="2 3" key="1">
    <citation type="submission" date="2021-01" db="EMBL/GenBank/DDBJ databases">
        <title>Whole genome shotgun sequence of Planobispora longispora NBRC 13918.</title>
        <authorList>
            <person name="Komaki H."/>
            <person name="Tamura T."/>
        </authorList>
    </citation>
    <scope>NUCLEOTIDE SEQUENCE [LARGE SCALE GENOMIC DNA]</scope>
    <source>
        <strain evidence="2 3">NBRC 13918</strain>
    </source>
</reference>
<accession>A0A8J3W9P5</accession>
<comment type="caution">
    <text evidence="2">The sequence shown here is derived from an EMBL/GenBank/DDBJ whole genome shotgun (WGS) entry which is preliminary data.</text>
</comment>
<dbReference type="AlphaFoldDB" id="A0A8J3W9P5"/>
<organism evidence="2 3">
    <name type="scientific">Planobispora longispora</name>
    <dbReference type="NCBI Taxonomy" id="28887"/>
    <lineage>
        <taxon>Bacteria</taxon>
        <taxon>Bacillati</taxon>
        <taxon>Actinomycetota</taxon>
        <taxon>Actinomycetes</taxon>
        <taxon>Streptosporangiales</taxon>
        <taxon>Streptosporangiaceae</taxon>
        <taxon>Planobispora</taxon>
    </lineage>
</organism>
<sequence>MMMRIVASEYPGRAWHVRTKQRSISRPRMLGRAAPRQGGATPADGVAAVPPMMLLRQDLAAQVVVRVGRSTVTWVSRGRPAAVTSSRPGAARSRT</sequence>
<name>A0A8J3W9P5_9ACTN</name>
<proteinExistence type="predicted"/>
<dbReference type="EMBL" id="BOOH01000055">
    <property type="protein sequence ID" value="GIH80041.1"/>
    <property type="molecule type" value="Genomic_DNA"/>
</dbReference>
<dbReference type="Proteomes" id="UP000616724">
    <property type="component" value="Unassembled WGS sequence"/>
</dbReference>
<protein>
    <submittedName>
        <fullName evidence="2">Uncharacterized protein</fullName>
    </submittedName>
</protein>
<evidence type="ECO:0000256" key="1">
    <source>
        <dbReference type="SAM" id="MobiDB-lite"/>
    </source>
</evidence>
<evidence type="ECO:0000313" key="2">
    <source>
        <dbReference type="EMBL" id="GIH80041.1"/>
    </source>
</evidence>
<evidence type="ECO:0000313" key="3">
    <source>
        <dbReference type="Proteomes" id="UP000616724"/>
    </source>
</evidence>
<keyword evidence="3" id="KW-1185">Reference proteome</keyword>
<gene>
    <name evidence="2" type="ORF">Plo01_64700</name>
</gene>